<keyword evidence="1 2" id="KW-0732">Signal</keyword>
<comment type="caution">
    <text evidence="4">The sequence shown here is derived from an EMBL/GenBank/DDBJ whole genome shotgun (WGS) entry which is preliminary data.</text>
</comment>
<feature type="domain" description="Outer membrane protein beta-barrel" evidence="3">
    <location>
        <begin position="8"/>
        <end position="157"/>
    </location>
</feature>
<dbReference type="RefSeq" id="WP_237444821.1">
    <property type="nucleotide sequence ID" value="NZ_CAKLPX010000002.1"/>
</dbReference>
<dbReference type="SUPFAM" id="SSF56925">
    <property type="entry name" value="OMPA-like"/>
    <property type="match status" value="1"/>
</dbReference>
<organism evidence="4 5">
    <name type="scientific">Sinobacterium norvegicum</name>
    <dbReference type="NCBI Taxonomy" id="1641715"/>
    <lineage>
        <taxon>Bacteria</taxon>
        <taxon>Pseudomonadati</taxon>
        <taxon>Pseudomonadota</taxon>
        <taxon>Gammaproteobacteria</taxon>
        <taxon>Cellvibrionales</taxon>
        <taxon>Spongiibacteraceae</taxon>
        <taxon>Sinobacterium</taxon>
    </lineage>
</organism>
<keyword evidence="5" id="KW-1185">Reference proteome</keyword>
<dbReference type="Pfam" id="PF13505">
    <property type="entry name" value="OMP_b-brl"/>
    <property type="match status" value="1"/>
</dbReference>
<proteinExistence type="predicted"/>
<dbReference type="InterPro" id="IPR011250">
    <property type="entry name" value="OMP/PagP_B-barrel"/>
</dbReference>
<dbReference type="Gene3D" id="2.40.160.20">
    <property type="match status" value="1"/>
</dbReference>
<gene>
    <name evidence="4" type="ORF">SIN8267_02243</name>
</gene>
<name>A0ABN8EL63_9GAMM</name>
<evidence type="ECO:0000313" key="4">
    <source>
        <dbReference type="EMBL" id="CAH0992127.1"/>
    </source>
</evidence>
<evidence type="ECO:0000256" key="2">
    <source>
        <dbReference type="SAM" id="SignalP"/>
    </source>
</evidence>
<reference evidence="4" key="1">
    <citation type="submission" date="2021-12" db="EMBL/GenBank/DDBJ databases">
        <authorList>
            <person name="Rodrigo-Torres L."/>
            <person name="Arahal R. D."/>
            <person name="Lucena T."/>
        </authorList>
    </citation>
    <scope>NUCLEOTIDE SEQUENCE</scope>
    <source>
        <strain evidence="4">CECT 8267</strain>
    </source>
</reference>
<evidence type="ECO:0000256" key="1">
    <source>
        <dbReference type="ARBA" id="ARBA00022729"/>
    </source>
</evidence>
<evidence type="ECO:0000259" key="3">
    <source>
        <dbReference type="Pfam" id="PF13505"/>
    </source>
</evidence>
<feature type="chain" id="PRO_5045944228" description="Outer membrane protein beta-barrel domain-containing protein" evidence="2">
    <location>
        <begin position="23"/>
        <end position="178"/>
    </location>
</feature>
<dbReference type="EMBL" id="CAKLPX010000002">
    <property type="protein sequence ID" value="CAH0992127.1"/>
    <property type="molecule type" value="Genomic_DNA"/>
</dbReference>
<sequence>MKKIIVALALLLPVFNAANVLADEVTVANVELSGSLGYYDADDSQVNDYGTMFGTGIGINFSDSWAVLLEYSALAYDAEIGIDDVPAIKYHMTSYHYLPLGYDFSLYGVWGIGEEKREELGETITDTQGHYGVGIRYRVNKNWAIRTDVRDFYNFDSNFHEPALTMTLAFRPGKGDGR</sequence>
<evidence type="ECO:0000313" key="5">
    <source>
        <dbReference type="Proteomes" id="UP000838100"/>
    </source>
</evidence>
<protein>
    <recommendedName>
        <fullName evidence="3">Outer membrane protein beta-barrel domain-containing protein</fullName>
    </recommendedName>
</protein>
<feature type="signal peptide" evidence="2">
    <location>
        <begin position="1"/>
        <end position="22"/>
    </location>
</feature>
<accession>A0ABN8EL63</accession>
<dbReference type="Proteomes" id="UP000838100">
    <property type="component" value="Unassembled WGS sequence"/>
</dbReference>
<dbReference type="InterPro" id="IPR027385">
    <property type="entry name" value="Beta-barrel_OMP"/>
</dbReference>